<reference evidence="2 3" key="1">
    <citation type="submission" date="2018-04" db="EMBL/GenBank/DDBJ databases">
        <title>Genomic Encyclopedia of Archaeal and Bacterial Type Strains, Phase II (KMG-II): from individual species to whole genera.</title>
        <authorList>
            <person name="Goeker M."/>
        </authorList>
    </citation>
    <scope>NUCLEOTIDE SEQUENCE [LARGE SCALE GENOMIC DNA]</scope>
    <source>
        <strain evidence="2 3">DSM 23382</strain>
    </source>
</reference>
<dbReference type="PROSITE" id="PS51257">
    <property type="entry name" value="PROKAR_LIPOPROTEIN"/>
    <property type="match status" value="1"/>
</dbReference>
<dbReference type="EMBL" id="QAYG01000001">
    <property type="protein sequence ID" value="PTW62246.1"/>
    <property type="molecule type" value="Genomic_DNA"/>
</dbReference>
<dbReference type="RefSeq" id="WP_107987842.1">
    <property type="nucleotide sequence ID" value="NZ_QAYG01000001.1"/>
</dbReference>
<evidence type="ECO:0000313" key="2">
    <source>
        <dbReference type="EMBL" id="PTW62246.1"/>
    </source>
</evidence>
<evidence type="ECO:0000256" key="1">
    <source>
        <dbReference type="SAM" id="SignalP"/>
    </source>
</evidence>
<protein>
    <recommendedName>
        <fullName evidence="4">Lipoprotein</fullName>
    </recommendedName>
</protein>
<evidence type="ECO:0008006" key="4">
    <source>
        <dbReference type="Google" id="ProtNLM"/>
    </source>
</evidence>
<dbReference type="OrthoDB" id="7678486at2"/>
<dbReference type="Proteomes" id="UP000244081">
    <property type="component" value="Unassembled WGS sequence"/>
</dbReference>
<evidence type="ECO:0000313" key="3">
    <source>
        <dbReference type="Proteomes" id="UP000244081"/>
    </source>
</evidence>
<keyword evidence="3" id="KW-1185">Reference proteome</keyword>
<feature type="chain" id="PRO_5015439369" description="Lipoprotein" evidence="1">
    <location>
        <begin position="24"/>
        <end position="205"/>
    </location>
</feature>
<keyword evidence="1" id="KW-0732">Signal</keyword>
<comment type="caution">
    <text evidence="2">The sequence shown here is derived from an EMBL/GenBank/DDBJ whole genome shotgun (WGS) entry which is preliminary data.</text>
</comment>
<gene>
    <name evidence="2" type="ORF">C8N35_101286</name>
</gene>
<sequence>MRLRISGRFLAALTGALCVAALAGCGSISKLTGGSDSSASPSGGDSFTKTFVSGGGTTGPDVDPSVFAAQSYCPPIEVRADTYILAVYERGKQDQPEGLKYQGTIRKYARECDRVGNGEMAIKVGVSGRVVAGPAPTKGPVVLPVRIAVTGADNKVLASQLIPVEVGLAESDGSAGWSRVIDDIRVPIEGATKVYVGFDTKEAKR</sequence>
<name>A0A2T5VET8_9HYPH</name>
<feature type="signal peptide" evidence="1">
    <location>
        <begin position="1"/>
        <end position="23"/>
    </location>
</feature>
<dbReference type="AlphaFoldDB" id="A0A2T5VET8"/>
<proteinExistence type="predicted"/>
<organism evidence="2 3">
    <name type="scientific">Breoghania corrubedonensis</name>
    <dbReference type="NCBI Taxonomy" id="665038"/>
    <lineage>
        <taxon>Bacteria</taxon>
        <taxon>Pseudomonadati</taxon>
        <taxon>Pseudomonadota</taxon>
        <taxon>Alphaproteobacteria</taxon>
        <taxon>Hyphomicrobiales</taxon>
        <taxon>Stappiaceae</taxon>
        <taxon>Breoghania</taxon>
    </lineage>
</organism>
<accession>A0A2T5VET8</accession>